<proteinExistence type="predicted"/>
<comment type="caution">
    <text evidence="5">The sequence shown here is derived from an EMBL/GenBank/DDBJ whole genome shotgun (WGS) entry which is preliminary data.</text>
</comment>
<keyword evidence="2" id="KW-0238">DNA-binding</keyword>
<dbReference type="InterPro" id="IPR037923">
    <property type="entry name" value="HTH-like"/>
</dbReference>
<dbReference type="InterPro" id="IPR014710">
    <property type="entry name" value="RmlC-like_jellyroll"/>
</dbReference>
<dbReference type="InterPro" id="IPR018060">
    <property type="entry name" value="HTH_AraC"/>
</dbReference>
<dbReference type="PANTHER" id="PTHR43280:SF28">
    <property type="entry name" value="HTH-TYPE TRANSCRIPTIONAL ACTIVATOR RHAS"/>
    <property type="match status" value="1"/>
</dbReference>
<evidence type="ECO:0000313" key="6">
    <source>
        <dbReference type="Proteomes" id="UP000182762"/>
    </source>
</evidence>
<dbReference type="PROSITE" id="PS00041">
    <property type="entry name" value="HTH_ARAC_FAMILY_1"/>
    <property type="match status" value="1"/>
</dbReference>
<evidence type="ECO:0000256" key="3">
    <source>
        <dbReference type="ARBA" id="ARBA00023163"/>
    </source>
</evidence>
<evidence type="ECO:0000313" key="5">
    <source>
        <dbReference type="EMBL" id="SFQ88439.1"/>
    </source>
</evidence>
<dbReference type="PROSITE" id="PS01124">
    <property type="entry name" value="HTH_ARAC_FAMILY_2"/>
    <property type="match status" value="1"/>
</dbReference>
<dbReference type="InterPro" id="IPR003313">
    <property type="entry name" value="AraC-bd"/>
</dbReference>
<keyword evidence="3" id="KW-0804">Transcription</keyword>
<dbReference type="SUPFAM" id="SSF51215">
    <property type="entry name" value="Regulatory protein AraC"/>
    <property type="match status" value="1"/>
</dbReference>
<dbReference type="PANTHER" id="PTHR43280">
    <property type="entry name" value="ARAC-FAMILY TRANSCRIPTIONAL REGULATOR"/>
    <property type="match status" value="1"/>
</dbReference>
<dbReference type="EMBL" id="FOXX01000026">
    <property type="protein sequence ID" value="SFQ88439.1"/>
    <property type="molecule type" value="Genomic_DNA"/>
</dbReference>
<dbReference type="InterPro" id="IPR018062">
    <property type="entry name" value="HTH_AraC-typ_CS"/>
</dbReference>
<dbReference type="Gene3D" id="2.60.120.10">
    <property type="entry name" value="Jelly Rolls"/>
    <property type="match status" value="1"/>
</dbReference>
<organism evidence="5 6">
    <name type="scientific">Priestia endophytica DSM 13796</name>
    <dbReference type="NCBI Taxonomy" id="1121089"/>
    <lineage>
        <taxon>Bacteria</taxon>
        <taxon>Bacillati</taxon>
        <taxon>Bacillota</taxon>
        <taxon>Bacilli</taxon>
        <taxon>Bacillales</taxon>
        <taxon>Bacillaceae</taxon>
        <taxon>Priestia</taxon>
    </lineage>
</organism>
<name>A0A1I6C5H5_9BACI</name>
<dbReference type="InterPro" id="IPR009057">
    <property type="entry name" value="Homeodomain-like_sf"/>
</dbReference>
<dbReference type="GeneID" id="93713550"/>
<protein>
    <submittedName>
        <fullName evidence="5">AraC-like ligand binding domain-containing protein</fullName>
    </submittedName>
</protein>
<feature type="domain" description="HTH araC/xylS-type" evidence="4">
    <location>
        <begin position="186"/>
        <end position="284"/>
    </location>
</feature>
<accession>A0A1I6C5H5</accession>
<evidence type="ECO:0000259" key="4">
    <source>
        <dbReference type="PROSITE" id="PS01124"/>
    </source>
</evidence>
<dbReference type="Pfam" id="PF12833">
    <property type="entry name" value="HTH_18"/>
    <property type="match status" value="1"/>
</dbReference>
<keyword evidence="1" id="KW-0805">Transcription regulation</keyword>
<reference evidence="5 6" key="1">
    <citation type="submission" date="2016-10" db="EMBL/GenBank/DDBJ databases">
        <authorList>
            <person name="Varghese N."/>
            <person name="Submissions S."/>
        </authorList>
    </citation>
    <scope>NUCLEOTIDE SEQUENCE [LARGE SCALE GENOMIC DNA]</scope>
    <source>
        <strain evidence="5 6">DSM 13796</strain>
    </source>
</reference>
<evidence type="ECO:0000256" key="1">
    <source>
        <dbReference type="ARBA" id="ARBA00023015"/>
    </source>
</evidence>
<dbReference type="Pfam" id="PF02311">
    <property type="entry name" value="AraC_binding"/>
    <property type="match status" value="1"/>
</dbReference>
<keyword evidence="6" id="KW-1185">Reference proteome</keyword>
<dbReference type="Proteomes" id="UP000182762">
    <property type="component" value="Unassembled WGS sequence"/>
</dbReference>
<dbReference type="SUPFAM" id="SSF46689">
    <property type="entry name" value="Homeodomain-like"/>
    <property type="match status" value="2"/>
</dbReference>
<sequence>MSLATTIRTLQRGASCCVGRELSVRVHYWGADRKHPGTPIHKHSFFEICYVVDGTGLYSENNEDFPLEKGTFFLSRPHHLHRIHKGNNLFLFWVAFEIEKENTSEKQQLLFEKLAIEDKIYIPNSDDNATVLLWKSLMQHAEQTSSADILNTLGVSLILSLQSLFCGIEDDQRPKPSYDKGRKIVEEAQRFIKDNLDQPLSLNDVACFFHVSPRHLSRLFSETVGIPYTYYVRHERIREATKKIRSTSRSIQSIADECGFTSVHYFCRVFLQETSITPAEYRRRNQV</sequence>
<evidence type="ECO:0000256" key="2">
    <source>
        <dbReference type="ARBA" id="ARBA00023125"/>
    </source>
</evidence>
<gene>
    <name evidence="5" type="ORF">SAMN02745910_05038</name>
</gene>
<dbReference type="RefSeq" id="WP_061803957.1">
    <property type="nucleotide sequence ID" value="NZ_FOXX01000026.1"/>
</dbReference>
<dbReference type="Gene3D" id="1.10.10.60">
    <property type="entry name" value="Homeodomain-like"/>
    <property type="match status" value="2"/>
</dbReference>
<dbReference type="SMART" id="SM00342">
    <property type="entry name" value="HTH_ARAC"/>
    <property type="match status" value="1"/>
</dbReference>